<keyword evidence="2" id="KW-1185">Reference proteome</keyword>
<gene>
    <name evidence="1" type="ORF">E2C01_045981</name>
</gene>
<dbReference type="AlphaFoldDB" id="A0A5B7FWK1"/>
<evidence type="ECO:0000313" key="1">
    <source>
        <dbReference type="EMBL" id="MPC52120.1"/>
    </source>
</evidence>
<reference evidence="1 2" key="1">
    <citation type="submission" date="2019-05" db="EMBL/GenBank/DDBJ databases">
        <title>Another draft genome of Portunus trituberculatus and its Hox gene families provides insights of decapod evolution.</title>
        <authorList>
            <person name="Jeong J.-H."/>
            <person name="Song I."/>
            <person name="Kim S."/>
            <person name="Choi T."/>
            <person name="Kim D."/>
            <person name="Ryu S."/>
            <person name="Kim W."/>
        </authorList>
    </citation>
    <scope>NUCLEOTIDE SEQUENCE [LARGE SCALE GENOMIC DNA]</scope>
    <source>
        <tissue evidence="1">Muscle</tissue>
    </source>
</reference>
<organism evidence="1 2">
    <name type="scientific">Portunus trituberculatus</name>
    <name type="common">Swimming crab</name>
    <name type="synonym">Neptunus trituberculatus</name>
    <dbReference type="NCBI Taxonomy" id="210409"/>
    <lineage>
        <taxon>Eukaryota</taxon>
        <taxon>Metazoa</taxon>
        <taxon>Ecdysozoa</taxon>
        <taxon>Arthropoda</taxon>
        <taxon>Crustacea</taxon>
        <taxon>Multicrustacea</taxon>
        <taxon>Malacostraca</taxon>
        <taxon>Eumalacostraca</taxon>
        <taxon>Eucarida</taxon>
        <taxon>Decapoda</taxon>
        <taxon>Pleocyemata</taxon>
        <taxon>Brachyura</taxon>
        <taxon>Eubrachyura</taxon>
        <taxon>Portunoidea</taxon>
        <taxon>Portunidae</taxon>
        <taxon>Portuninae</taxon>
        <taxon>Portunus</taxon>
    </lineage>
</organism>
<sequence length="63" mass="7134">MELFYESELCMQMAECRWCSTALAWSGGGGEMFPLHTTSPSSLFHTRGPKWFRGHVCSMWSVG</sequence>
<dbReference type="Proteomes" id="UP000324222">
    <property type="component" value="Unassembled WGS sequence"/>
</dbReference>
<name>A0A5B7FWK1_PORTR</name>
<dbReference type="EMBL" id="VSRR010010631">
    <property type="protein sequence ID" value="MPC52120.1"/>
    <property type="molecule type" value="Genomic_DNA"/>
</dbReference>
<accession>A0A5B7FWK1</accession>
<evidence type="ECO:0000313" key="2">
    <source>
        <dbReference type="Proteomes" id="UP000324222"/>
    </source>
</evidence>
<proteinExistence type="predicted"/>
<comment type="caution">
    <text evidence="1">The sequence shown here is derived from an EMBL/GenBank/DDBJ whole genome shotgun (WGS) entry which is preliminary data.</text>
</comment>
<protein>
    <submittedName>
        <fullName evidence="1">Uncharacterized protein</fullName>
    </submittedName>
</protein>